<dbReference type="PANTHER" id="PTHR24305:SF232">
    <property type="entry name" value="P450, PUTATIVE (EUROFUNG)-RELATED"/>
    <property type="match status" value="1"/>
</dbReference>
<proteinExistence type="inferred from homology"/>
<dbReference type="STRING" id="5466.A0A4R8RGM4"/>
<sequence>MAFALFTGPLAWAVVIPGVIGLLYLLRLRALPKPFPGIPYNKEAANRIFGDINTLIKYKSRRTWFVDNARHHNSPLFQIFFLPFAKPVIVCVDPSEVLDISLRRTKEFKRNSLVASLFGGVIPNHHICMADDDPRFKKNRELVRDLMTPAFLNEVSAPQIYEKATRLVDLWTEKLRVSKGRPFAAGKDVHNLALDIILSVAFNTDPSTTNIVRNIMHFEKLAPVEEPGDEDTPVSVEPLPLGPEHHSFSAITESIGVAFKSSFPKVRHWFLRREQHLKDALAHKDEMTHRELTEAARRLEEGVKPKCAMDQILLREQSIASKEGRAPNYYSDTIKDELLGYLVGGHDTTSSSLQWGLKFLSRDQAALTRLRNDLHASFPDARAAARPPTVTEILKTQVPFLDAIMEEMLRCSKTLPITSREARVDTQILGHHVPKGTQVFFLAHGPGYLMPAVPIDEKTRTTDSAKSTAQRIGVWDAENVADFRPERWMKRAKGEDGVERGYFDANAGPFATFGHGPRACFGKRLAYMEMRILLCLLVWHFNLDPVKGEWDTSEPIEDLTTVPVQCYVKLREV</sequence>
<feature type="binding site" description="axial binding residue" evidence="7">
    <location>
        <position position="520"/>
    </location>
    <ligand>
        <name>heme</name>
        <dbReference type="ChEBI" id="CHEBI:30413"/>
    </ligand>
    <ligandPart>
        <name>Fe</name>
        <dbReference type="ChEBI" id="CHEBI:18248"/>
    </ligandPart>
</feature>
<keyword evidence="6 8" id="KW-0503">Monooxygenase</keyword>
<dbReference type="PANTHER" id="PTHR24305">
    <property type="entry name" value="CYTOCHROME P450"/>
    <property type="match status" value="1"/>
</dbReference>
<dbReference type="InterPro" id="IPR001128">
    <property type="entry name" value="Cyt_P450"/>
</dbReference>
<gene>
    <name evidence="10" type="ORF">CTRI78_v004635</name>
</gene>
<dbReference type="PRINTS" id="PR00385">
    <property type="entry name" value="P450"/>
</dbReference>
<dbReference type="GO" id="GO:0016705">
    <property type="term" value="F:oxidoreductase activity, acting on paired donors, with incorporation or reduction of molecular oxygen"/>
    <property type="evidence" value="ECO:0007669"/>
    <property type="project" value="InterPro"/>
</dbReference>
<dbReference type="PRINTS" id="PR00465">
    <property type="entry name" value="EP450IV"/>
</dbReference>
<evidence type="ECO:0000256" key="9">
    <source>
        <dbReference type="SAM" id="Phobius"/>
    </source>
</evidence>
<dbReference type="Gene3D" id="1.10.630.10">
    <property type="entry name" value="Cytochrome P450"/>
    <property type="match status" value="1"/>
</dbReference>
<evidence type="ECO:0000256" key="2">
    <source>
        <dbReference type="ARBA" id="ARBA00010617"/>
    </source>
</evidence>
<dbReference type="InterPro" id="IPR050121">
    <property type="entry name" value="Cytochrome_P450_monoxygenase"/>
</dbReference>
<dbReference type="Pfam" id="PF00067">
    <property type="entry name" value="p450"/>
    <property type="match status" value="2"/>
</dbReference>
<evidence type="ECO:0000256" key="5">
    <source>
        <dbReference type="ARBA" id="ARBA00023004"/>
    </source>
</evidence>
<dbReference type="EMBL" id="RYZW01000034">
    <property type="protein sequence ID" value="TDZ60884.1"/>
    <property type="molecule type" value="Genomic_DNA"/>
</dbReference>
<comment type="caution">
    <text evidence="10">The sequence shown here is derived from an EMBL/GenBank/DDBJ whole genome shotgun (WGS) entry which is preliminary data.</text>
</comment>
<comment type="cofactor">
    <cofactor evidence="1 7">
        <name>heme</name>
        <dbReference type="ChEBI" id="CHEBI:30413"/>
    </cofactor>
</comment>
<evidence type="ECO:0000313" key="10">
    <source>
        <dbReference type="EMBL" id="TDZ60884.1"/>
    </source>
</evidence>
<dbReference type="Proteomes" id="UP000295703">
    <property type="component" value="Unassembled WGS sequence"/>
</dbReference>
<keyword evidence="3 7" id="KW-0349">Heme</keyword>
<comment type="similarity">
    <text evidence="2 8">Belongs to the cytochrome P450 family.</text>
</comment>
<dbReference type="PROSITE" id="PS00086">
    <property type="entry name" value="CYTOCHROME_P450"/>
    <property type="match status" value="1"/>
</dbReference>
<dbReference type="GO" id="GO:0005506">
    <property type="term" value="F:iron ion binding"/>
    <property type="evidence" value="ECO:0007669"/>
    <property type="project" value="InterPro"/>
</dbReference>
<keyword evidence="9" id="KW-0472">Membrane</keyword>
<organism evidence="10 11">
    <name type="scientific">Colletotrichum trifolii</name>
    <dbReference type="NCBI Taxonomy" id="5466"/>
    <lineage>
        <taxon>Eukaryota</taxon>
        <taxon>Fungi</taxon>
        <taxon>Dikarya</taxon>
        <taxon>Ascomycota</taxon>
        <taxon>Pezizomycotina</taxon>
        <taxon>Sordariomycetes</taxon>
        <taxon>Hypocreomycetidae</taxon>
        <taxon>Glomerellales</taxon>
        <taxon>Glomerellaceae</taxon>
        <taxon>Colletotrichum</taxon>
        <taxon>Colletotrichum orbiculare species complex</taxon>
    </lineage>
</organism>
<evidence type="ECO:0000256" key="8">
    <source>
        <dbReference type="RuleBase" id="RU000461"/>
    </source>
</evidence>
<evidence type="ECO:0000256" key="3">
    <source>
        <dbReference type="ARBA" id="ARBA00022617"/>
    </source>
</evidence>
<evidence type="ECO:0000256" key="1">
    <source>
        <dbReference type="ARBA" id="ARBA00001971"/>
    </source>
</evidence>
<dbReference type="GO" id="GO:0004497">
    <property type="term" value="F:monooxygenase activity"/>
    <property type="evidence" value="ECO:0007669"/>
    <property type="project" value="UniProtKB-KW"/>
</dbReference>
<dbReference type="GO" id="GO:0020037">
    <property type="term" value="F:heme binding"/>
    <property type="evidence" value="ECO:0007669"/>
    <property type="project" value="InterPro"/>
</dbReference>
<evidence type="ECO:0000256" key="4">
    <source>
        <dbReference type="ARBA" id="ARBA00022723"/>
    </source>
</evidence>
<dbReference type="InterPro" id="IPR036396">
    <property type="entry name" value="Cyt_P450_sf"/>
</dbReference>
<reference evidence="10 11" key="1">
    <citation type="submission" date="2018-12" db="EMBL/GenBank/DDBJ databases">
        <title>Genome sequence and assembly of Colletotrichum trifolii.</title>
        <authorList>
            <person name="Gan P."/>
            <person name="Shirasu K."/>
        </authorList>
    </citation>
    <scope>NUCLEOTIDE SEQUENCE [LARGE SCALE GENOMIC DNA]</scope>
    <source>
        <strain evidence="10 11">543-2</strain>
    </source>
</reference>
<dbReference type="InterPro" id="IPR002403">
    <property type="entry name" value="Cyt_P450_E_grp-IV"/>
</dbReference>
<dbReference type="AlphaFoldDB" id="A0A4R8RGM4"/>
<protein>
    <submittedName>
        <fullName evidence="10">Cytochrome P450 monooxygenase TRI13</fullName>
    </submittedName>
</protein>
<keyword evidence="8" id="KW-0560">Oxidoreductase</keyword>
<keyword evidence="9" id="KW-0812">Transmembrane</keyword>
<evidence type="ECO:0000256" key="6">
    <source>
        <dbReference type="ARBA" id="ARBA00023033"/>
    </source>
</evidence>
<keyword evidence="11" id="KW-1185">Reference proteome</keyword>
<keyword evidence="4 7" id="KW-0479">Metal-binding</keyword>
<dbReference type="SUPFAM" id="SSF48264">
    <property type="entry name" value="Cytochrome P450"/>
    <property type="match status" value="1"/>
</dbReference>
<dbReference type="InterPro" id="IPR017972">
    <property type="entry name" value="Cyt_P450_CS"/>
</dbReference>
<evidence type="ECO:0000313" key="11">
    <source>
        <dbReference type="Proteomes" id="UP000295703"/>
    </source>
</evidence>
<name>A0A4R8RGM4_COLTR</name>
<feature type="transmembrane region" description="Helical" evidence="9">
    <location>
        <begin position="6"/>
        <end position="26"/>
    </location>
</feature>
<evidence type="ECO:0000256" key="7">
    <source>
        <dbReference type="PIRSR" id="PIRSR602403-1"/>
    </source>
</evidence>
<keyword evidence="5 7" id="KW-0408">Iron</keyword>
<keyword evidence="9" id="KW-1133">Transmembrane helix</keyword>
<accession>A0A4R8RGM4</accession>